<comment type="caution">
    <text evidence="10">The sequence shown here is derived from an EMBL/GenBank/DDBJ whole genome shotgun (WGS) entry which is preliminary data.</text>
</comment>
<organism evidence="10 11">
    <name type="scientific">Leucobacter weissii</name>
    <dbReference type="NCBI Taxonomy" id="1983706"/>
    <lineage>
        <taxon>Bacteria</taxon>
        <taxon>Bacillati</taxon>
        <taxon>Actinomycetota</taxon>
        <taxon>Actinomycetes</taxon>
        <taxon>Micrococcales</taxon>
        <taxon>Microbacteriaceae</taxon>
        <taxon>Leucobacter</taxon>
    </lineage>
</organism>
<gene>
    <name evidence="10" type="ORF">J4H92_08550</name>
</gene>
<evidence type="ECO:0000256" key="6">
    <source>
        <dbReference type="ARBA" id="ARBA00023054"/>
    </source>
</evidence>
<feature type="compositionally biased region" description="Low complexity" evidence="9">
    <location>
        <begin position="68"/>
        <end position="79"/>
    </location>
</feature>
<comment type="subcellular location">
    <subcellularLocation>
        <location evidence="1">Cytoplasm</location>
    </subcellularLocation>
</comment>
<keyword evidence="6" id="KW-0175">Coiled coil</keyword>
<keyword evidence="7" id="KW-0131">Cell cycle</keyword>
<dbReference type="RefSeq" id="WP_208097752.1">
    <property type="nucleotide sequence ID" value="NZ_JAGDYM010000009.1"/>
</dbReference>
<reference evidence="10" key="1">
    <citation type="submission" date="2021-03" db="EMBL/GenBank/DDBJ databases">
        <title>Leucobacter chromiisoli sp. nov., isolated from chromium-containing soil of chemical plant.</title>
        <authorList>
            <person name="Xu Z."/>
        </authorList>
    </citation>
    <scope>NUCLEOTIDE SEQUENCE</scope>
    <source>
        <strain evidence="10">S27</strain>
    </source>
</reference>
<proteinExistence type="inferred from homology"/>
<evidence type="ECO:0000256" key="4">
    <source>
        <dbReference type="ARBA" id="ARBA00022490"/>
    </source>
</evidence>
<evidence type="ECO:0000256" key="9">
    <source>
        <dbReference type="SAM" id="MobiDB-lite"/>
    </source>
</evidence>
<evidence type="ECO:0000256" key="2">
    <source>
        <dbReference type="ARBA" id="ARBA00009008"/>
    </source>
</evidence>
<dbReference type="Proteomes" id="UP000664382">
    <property type="component" value="Unassembled WGS sequence"/>
</dbReference>
<feature type="region of interest" description="Disordered" evidence="9">
    <location>
        <begin position="66"/>
        <end position="122"/>
    </location>
</feature>
<keyword evidence="11" id="KW-1185">Reference proteome</keyword>
<dbReference type="NCBIfam" id="TIGR03544">
    <property type="entry name" value="DivI1A_domain"/>
    <property type="match status" value="1"/>
</dbReference>
<name>A0A939MK15_9MICO</name>
<keyword evidence="5" id="KW-0132">Cell division</keyword>
<evidence type="ECO:0000313" key="10">
    <source>
        <dbReference type="EMBL" id="MBO1901996.1"/>
    </source>
</evidence>
<dbReference type="EMBL" id="JAGDYM010000009">
    <property type="protein sequence ID" value="MBO1901996.1"/>
    <property type="molecule type" value="Genomic_DNA"/>
</dbReference>
<dbReference type="PANTHER" id="PTHR35794">
    <property type="entry name" value="CELL DIVISION PROTEIN DIVIVA"/>
    <property type="match status" value="1"/>
</dbReference>
<dbReference type="GO" id="GO:0005737">
    <property type="term" value="C:cytoplasm"/>
    <property type="evidence" value="ECO:0007669"/>
    <property type="project" value="UniProtKB-SubCell"/>
</dbReference>
<evidence type="ECO:0000256" key="3">
    <source>
        <dbReference type="ARBA" id="ARBA00018787"/>
    </source>
</evidence>
<evidence type="ECO:0000256" key="5">
    <source>
        <dbReference type="ARBA" id="ARBA00022618"/>
    </source>
</evidence>
<protein>
    <recommendedName>
        <fullName evidence="3">Cell wall synthesis protein Wag31</fullName>
    </recommendedName>
    <alternativeName>
        <fullName evidence="8">Antigen 84</fullName>
    </alternativeName>
</protein>
<dbReference type="InterPro" id="IPR007793">
    <property type="entry name" value="DivIVA_fam"/>
</dbReference>
<evidence type="ECO:0000256" key="1">
    <source>
        <dbReference type="ARBA" id="ARBA00004496"/>
    </source>
</evidence>
<accession>A0A939MK15</accession>
<comment type="similarity">
    <text evidence="2">Belongs to the DivIVA family.</text>
</comment>
<sequence length="226" mass="25279">MALTPEEVVNQKFTITKFRDGYDLDQVDDFLDTIVEDLRQHEQEKEALRAELESARERIKELEAQLESASQAPAQDASAVVETAAAEQTSVSEQTIVVDAPPAPSFQPAQPSHHDGVPEADAIKSSAMLQLALELHDKYIHEGEVERDRLVGEAEKTASKLVGEAQKQRADELQALSSERQSIRQRIQELREFESEYRDTLTSYIQAQLRELEGSPEPKGGRKALD</sequence>
<evidence type="ECO:0000256" key="7">
    <source>
        <dbReference type="ARBA" id="ARBA00023306"/>
    </source>
</evidence>
<evidence type="ECO:0000256" key="8">
    <source>
        <dbReference type="ARBA" id="ARBA00031737"/>
    </source>
</evidence>
<dbReference type="Gene3D" id="6.10.250.660">
    <property type="match status" value="1"/>
</dbReference>
<dbReference type="Pfam" id="PF05103">
    <property type="entry name" value="DivIVA"/>
    <property type="match status" value="1"/>
</dbReference>
<dbReference type="InterPro" id="IPR019933">
    <property type="entry name" value="DivIVA_domain"/>
</dbReference>
<dbReference type="AlphaFoldDB" id="A0A939MK15"/>
<dbReference type="PANTHER" id="PTHR35794:SF2">
    <property type="entry name" value="CELL DIVISION PROTEIN DIVIVA"/>
    <property type="match status" value="1"/>
</dbReference>
<keyword evidence="4" id="KW-0963">Cytoplasm</keyword>
<dbReference type="GO" id="GO:0051301">
    <property type="term" value="P:cell division"/>
    <property type="evidence" value="ECO:0007669"/>
    <property type="project" value="UniProtKB-KW"/>
</dbReference>
<evidence type="ECO:0000313" key="11">
    <source>
        <dbReference type="Proteomes" id="UP000664382"/>
    </source>
</evidence>
<feature type="compositionally biased region" description="Polar residues" evidence="9">
    <location>
        <begin position="86"/>
        <end position="95"/>
    </location>
</feature>